<organism evidence="2 3">
    <name type="scientific">Miscanthus lutarioriparius</name>
    <dbReference type="NCBI Taxonomy" id="422564"/>
    <lineage>
        <taxon>Eukaryota</taxon>
        <taxon>Viridiplantae</taxon>
        <taxon>Streptophyta</taxon>
        <taxon>Embryophyta</taxon>
        <taxon>Tracheophyta</taxon>
        <taxon>Spermatophyta</taxon>
        <taxon>Magnoliopsida</taxon>
        <taxon>Liliopsida</taxon>
        <taxon>Poales</taxon>
        <taxon>Poaceae</taxon>
        <taxon>PACMAD clade</taxon>
        <taxon>Panicoideae</taxon>
        <taxon>Andropogonodae</taxon>
        <taxon>Andropogoneae</taxon>
        <taxon>Saccharinae</taxon>
        <taxon>Miscanthus</taxon>
    </lineage>
</organism>
<keyword evidence="1" id="KW-0472">Membrane</keyword>
<reference evidence="2" key="1">
    <citation type="submission" date="2020-10" db="EMBL/GenBank/DDBJ databases">
        <authorList>
            <person name="Han B."/>
            <person name="Lu T."/>
            <person name="Zhao Q."/>
            <person name="Huang X."/>
            <person name="Zhao Y."/>
        </authorList>
    </citation>
    <scope>NUCLEOTIDE SEQUENCE</scope>
</reference>
<gene>
    <name evidence="2" type="ORF">NCGR_LOCUS39748</name>
</gene>
<dbReference type="Proteomes" id="UP000604825">
    <property type="component" value="Unassembled WGS sequence"/>
</dbReference>
<name>A0A811QJG4_9POAL</name>
<comment type="caution">
    <text evidence="2">The sequence shown here is derived from an EMBL/GenBank/DDBJ whole genome shotgun (WGS) entry which is preliminary data.</text>
</comment>
<dbReference type="Gene3D" id="1.20.1250.20">
    <property type="entry name" value="MFS general substrate transporter like domains"/>
    <property type="match status" value="1"/>
</dbReference>
<protein>
    <submittedName>
        <fullName evidence="2">Uncharacterized protein</fullName>
    </submittedName>
</protein>
<evidence type="ECO:0000313" key="3">
    <source>
        <dbReference type="Proteomes" id="UP000604825"/>
    </source>
</evidence>
<dbReference type="OrthoDB" id="8904098at2759"/>
<proteinExistence type="predicted"/>
<keyword evidence="1" id="KW-0812">Transmembrane</keyword>
<dbReference type="EMBL" id="CAJGYO010000010">
    <property type="protein sequence ID" value="CAD6256239.1"/>
    <property type="molecule type" value="Genomic_DNA"/>
</dbReference>
<dbReference type="AlphaFoldDB" id="A0A811QJG4"/>
<feature type="transmembrane region" description="Helical" evidence="1">
    <location>
        <begin position="87"/>
        <end position="108"/>
    </location>
</feature>
<keyword evidence="3" id="KW-1185">Reference proteome</keyword>
<keyword evidence="1" id="KW-1133">Transmembrane helix</keyword>
<dbReference type="InterPro" id="IPR036259">
    <property type="entry name" value="MFS_trans_sf"/>
</dbReference>
<sequence length="109" mass="12025">MDAKRQVCVPRVPCAGNDVCRLLCIPAHGGDARQLFGVRCAERYLHRAVPPTSWPSEAAVCGYSLLPFGAVQFDHDNSADRESKAPFFSWLYLCVDFGPIISGLLVTWI</sequence>
<evidence type="ECO:0000313" key="2">
    <source>
        <dbReference type="EMBL" id="CAD6256239.1"/>
    </source>
</evidence>
<accession>A0A811QJG4</accession>
<evidence type="ECO:0000256" key="1">
    <source>
        <dbReference type="SAM" id="Phobius"/>
    </source>
</evidence>